<gene>
    <name evidence="1" type="ORF">AMORRO_LOCUS15786</name>
</gene>
<proteinExistence type="predicted"/>
<reference evidence="1" key="1">
    <citation type="submission" date="2021-06" db="EMBL/GenBank/DDBJ databases">
        <authorList>
            <person name="Kallberg Y."/>
            <person name="Tangrot J."/>
            <person name="Rosling A."/>
        </authorList>
    </citation>
    <scope>NUCLEOTIDE SEQUENCE</scope>
    <source>
        <strain evidence="1">CL551</strain>
    </source>
</reference>
<organism evidence="1 2">
    <name type="scientific">Acaulospora morrowiae</name>
    <dbReference type="NCBI Taxonomy" id="94023"/>
    <lineage>
        <taxon>Eukaryota</taxon>
        <taxon>Fungi</taxon>
        <taxon>Fungi incertae sedis</taxon>
        <taxon>Mucoromycota</taxon>
        <taxon>Glomeromycotina</taxon>
        <taxon>Glomeromycetes</taxon>
        <taxon>Diversisporales</taxon>
        <taxon>Acaulosporaceae</taxon>
        <taxon>Acaulospora</taxon>
    </lineage>
</organism>
<dbReference type="Proteomes" id="UP000789342">
    <property type="component" value="Unassembled WGS sequence"/>
</dbReference>
<sequence length="60" mass="6980">MSSIFVAFCFIESVTRNEKDITGSALYREDGDKDNFKEIFYRGYIENPDNLILEFGKNSM</sequence>
<dbReference type="EMBL" id="CAJVPV010039712">
    <property type="protein sequence ID" value="CAG8758943.1"/>
    <property type="molecule type" value="Genomic_DNA"/>
</dbReference>
<evidence type="ECO:0000313" key="1">
    <source>
        <dbReference type="EMBL" id="CAG8758943.1"/>
    </source>
</evidence>
<keyword evidence="2" id="KW-1185">Reference proteome</keyword>
<feature type="non-terminal residue" evidence="1">
    <location>
        <position position="60"/>
    </location>
</feature>
<evidence type="ECO:0000313" key="2">
    <source>
        <dbReference type="Proteomes" id="UP000789342"/>
    </source>
</evidence>
<name>A0A9N9J167_9GLOM</name>
<protein>
    <submittedName>
        <fullName evidence="1">17424_t:CDS:1</fullName>
    </submittedName>
</protein>
<dbReference type="AlphaFoldDB" id="A0A9N9J167"/>
<dbReference type="OrthoDB" id="2433613at2759"/>
<accession>A0A9N9J167</accession>
<comment type="caution">
    <text evidence="1">The sequence shown here is derived from an EMBL/GenBank/DDBJ whole genome shotgun (WGS) entry which is preliminary data.</text>
</comment>